<dbReference type="Proteomes" id="UP000002357">
    <property type="component" value="Plasmid pSCL4"/>
</dbReference>
<organism evidence="2 3">
    <name type="scientific">Streptomyces clavuligerus</name>
    <dbReference type="NCBI Taxonomy" id="1901"/>
    <lineage>
        <taxon>Bacteria</taxon>
        <taxon>Bacillati</taxon>
        <taxon>Actinomycetota</taxon>
        <taxon>Actinomycetes</taxon>
        <taxon>Kitasatosporales</taxon>
        <taxon>Streptomycetaceae</taxon>
        <taxon>Streptomyces</taxon>
    </lineage>
</organism>
<evidence type="ECO:0000256" key="1">
    <source>
        <dbReference type="SAM" id="MobiDB-lite"/>
    </source>
</evidence>
<reference evidence="2 3" key="1">
    <citation type="journal article" date="2010" name="Genome Biol. Evol.">
        <title>The sequence of a 1.8-mb bacterial linear plasmid reveals a rich evolutionary reservoir of secondary metabolic pathways.</title>
        <authorList>
            <person name="Medema M.H."/>
            <person name="Trefzer A."/>
            <person name="Kovalchuk A."/>
            <person name="van den Berg M."/>
            <person name="Mueller U."/>
            <person name="Heijne W."/>
            <person name="Wu L."/>
            <person name="Alam M.T."/>
            <person name="Ronning C.M."/>
            <person name="Nierman W.C."/>
            <person name="Bovenberg R.A.L."/>
            <person name="Breitling R."/>
            <person name="Takano E."/>
        </authorList>
    </citation>
    <scope>NUCLEOTIDE SEQUENCE [LARGE SCALE GENOMIC DNA]</scope>
    <source>
        <strain evidence="3">ATCC 27064 / DSM 738 / JCM 4710 / NBRC 13307 / NCIMB 12785 / NRRL 3585 / VKM Ac-602</strain>
        <plasmid evidence="2">pSCL4</plasmid>
    </source>
</reference>
<dbReference type="AlphaFoldDB" id="B5GLU5"/>
<sequence length="86" mass="9125">MNGEAPSPFTARTGTAGNRTVSRATIEFRTASTAVSHRDRERALVVRGVPRVCGWFSLLTIKPPPSAPLLPWRCPAAGLGGARTVP</sequence>
<feature type="compositionally biased region" description="Polar residues" evidence="1">
    <location>
        <begin position="10"/>
        <end position="23"/>
    </location>
</feature>
<dbReference type="EMBL" id="CM000914">
    <property type="protein sequence ID" value="EFG04953.2"/>
    <property type="molecule type" value="Genomic_DNA"/>
</dbReference>
<keyword evidence="2" id="KW-0614">Plasmid</keyword>
<evidence type="ECO:0000313" key="2">
    <source>
        <dbReference type="EMBL" id="EFG04953.2"/>
    </source>
</evidence>
<geneLocation type="plasmid" evidence="2 3">
    <name>pSCL4</name>
</geneLocation>
<gene>
    <name evidence="2" type="ORF">SCLAV_p1471</name>
</gene>
<accession>B5GLU5</accession>
<evidence type="ECO:0000313" key="3">
    <source>
        <dbReference type="Proteomes" id="UP000002357"/>
    </source>
</evidence>
<protein>
    <submittedName>
        <fullName evidence="2">Uncharacterized protein</fullName>
    </submittedName>
</protein>
<feature type="region of interest" description="Disordered" evidence="1">
    <location>
        <begin position="1"/>
        <end position="24"/>
    </location>
</feature>
<name>B5GLU5_STRCL</name>
<keyword evidence="3" id="KW-1185">Reference proteome</keyword>
<proteinExistence type="predicted"/>